<evidence type="ECO:0000313" key="1">
    <source>
        <dbReference type="EMBL" id="SHO62718.1"/>
    </source>
</evidence>
<dbReference type="Pfam" id="PF00702">
    <property type="entry name" value="Hydrolase"/>
    <property type="match status" value="1"/>
</dbReference>
<dbReference type="SFLD" id="SFLDS00003">
    <property type="entry name" value="Haloacid_Dehalogenase"/>
    <property type="match status" value="1"/>
</dbReference>
<dbReference type="Proteomes" id="UP000186406">
    <property type="component" value="Unassembled WGS sequence"/>
</dbReference>
<dbReference type="Gene3D" id="1.10.150.450">
    <property type="match status" value="1"/>
</dbReference>
<dbReference type="PANTHER" id="PTHR12725">
    <property type="entry name" value="HALOACID DEHALOGENASE-LIKE HYDROLASE"/>
    <property type="match status" value="1"/>
</dbReference>
<dbReference type="RefSeq" id="WP_073626476.1">
    <property type="nucleotide sequence ID" value="NZ_FRXO01000002.1"/>
</dbReference>
<gene>
    <name evidence="1" type="ORF">SAMN02745172_01141</name>
</gene>
<dbReference type="STRING" id="1123029.SAMN02745172_01141"/>
<keyword evidence="2" id="KW-1185">Reference proteome</keyword>
<dbReference type="PANTHER" id="PTHR12725:SF117">
    <property type="entry name" value="HALOACID DEHALOGENASE-LIKE HYDROLASE"/>
    <property type="match status" value="1"/>
</dbReference>
<organism evidence="1 2">
    <name type="scientific">Pseudoxanthobacter soli DSM 19599</name>
    <dbReference type="NCBI Taxonomy" id="1123029"/>
    <lineage>
        <taxon>Bacteria</taxon>
        <taxon>Pseudomonadati</taxon>
        <taxon>Pseudomonadota</taxon>
        <taxon>Alphaproteobacteria</taxon>
        <taxon>Hyphomicrobiales</taxon>
        <taxon>Segnochrobactraceae</taxon>
        <taxon>Pseudoxanthobacter</taxon>
    </lineage>
</organism>
<protein>
    <submittedName>
        <fullName evidence="1">Putative hydrolase of the HAD superfamily</fullName>
    </submittedName>
</protein>
<evidence type="ECO:0000313" key="2">
    <source>
        <dbReference type="Proteomes" id="UP000186406"/>
    </source>
</evidence>
<reference evidence="1 2" key="1">
    <citation type="submission" date="2016-12" db="EMBL/GenBank/DDBJ databases">
        <authorList>
            <person name="Song W.-J."/>
            <person name="Kurnit D.M."/>
        </authorList>
    </citation>
    <scope>NUCLEOTIDE SEQUENCE [LARGE SCALE GENOMIC DNA]</scope>
    <source>
        <strain evidence="1 2">DSM 19599</strain>
    </source>
</reference>
<proteinExistence type="predicted"/>
<dbReference type="GO" id="GO:0016787">
    <property type="term" value="F:hydrolase activity"/>
    <property type="evidence" value="ECO:0007669"/>
    <property type="project" value="UniProtKB-KW"/>
</dbReference>
<dbReference type="NCBIfam" id="TIGR01993">
    <property type="entry name" value="Pyr-5-nucltdase"/>
    <property type="match status" value="1"/>
</dbReference>
<dbReference type="InterPro" id="IPR006439">
    <property type="entry name" value="HAD-SF_hydro_IA"/>
</dbReference>
<name>A0A1M7ZCU5_9HYPH</name>
<dbReference type="InterPro" id="IPR010237">
    <property type="entry name" value="Pyr-5-nucltdase"/>
</dbReference>
<dbReference type="InterPro" id="IPR023214">
    <property type="entry name" value="HAD_sf"/>
</dbReference>
<dbReference type="AlphaFoldDB" id="A0A1M7ZCU5"/>
<dbReference type="InterPro" id="IPR036412">
    <property type="entry name" value="HAD-like_sf"/>
</dbReference>
<keyword evidence="1" id="KW-0378">Hydrolase</keyword>
<sequence length="238" mass="26812">MPDTPRLATSFRDVEAWIFDLDNTLYPPETDLFSQIDVKIGAFLQRALNLDAVAARVVQKDYYRRYGTTLRGLMIEHGVAPEAFLDYVHDIDHTPVLPHPELAAALTALPGRRYIMTNGSRRHAEAVSARLGITGLFDDIFDIADAEHLPKPQAPAYDRFWRRHGIEPKRAAMFEDLPRNLLVPHEHGMRTVLVVPRAAAAALREEWEDEGRDAPHVDHVTDDIARFLDAVIRAIAPG</sequence>
<dbReference type="OrthoDB" id="9803141at2"/>
<dbReference type="NCBIfam" id="TIGR01509">
    <property type="entry name" value="HAD-SF-IA-v3"/>
    <property type="match status" value="1"/>
</dbReference>
<dbReference type="EMBL" id="FRXO01000002">
    <property type="protein sequence ID" value="SHO62718.1"/>
    <property type="molecule type" value="Genomic_DNA"/>
</dbReference>
<dbReference type="SFLD" id="SFLDG01129">
    <property type="entry name" value="C1.5:_HAD__Beta-PGM__Phosphata"/>
    <property type="match status" value="1"/>
</dbReference>
<dbReference type="SUPFAM" id="SSF56784">
    <property type="entry name" value="HAD-like"/>
    <property type="match status" value="1"/>
</dbReference>
<dbReference type="SFLD" id="SFLDG01132">
    <property type="entry name" value="C1.5.3:_5'-Nucleotidase_Like"/>
    <property type="match status" value="1"/>
</dbReference>
<accession>A0A1M7ZCU5</accession>
<dbReference type="Gene3D" id="3.40.50.1000">
    <property type="entry name" value="HAD superfamily/HAD-like"/>
    <property type="match status" value="1"/>
</dbReference>